<dbReference type="KEGG" id="lbe:MOO44_05875"/>
<dbReference type="AlphaFoldDB" id="A0A976RRR9"/>
<keyword evidence="1" id="KW-0862">Zinc</keyword>
<feature type="domain" description="Metallo-beta-lactamase" evidence="2">
    <location>
        <begin position="18"/>
        <end position="210"/>
    </location>
</feature>
<evidence type="ECO:0000256" key="1">
    <source>
        <dbReference type="ARBA" id="ARBA00022833"/>
    </source>
</evidence>
<dbReference type="CDD" id="cd07716">
    <property type="entry name" value="RNaseZ_short-form-like_MBL-fold"/>
    <property type="match status" value="1"/>
</dbReference>
<evidence type="ECO:0000313" key="3">
    <source>
        <dbReference type="EMBL" id="UQS86421.1"/>
    </source>
</evidence>
<keyword evidence="4" id="KW-1185">Reference proteome</keyword>
<dbReference type="PANTHER" id="PTHR46018">
    <property type="entry name" value="ZINC PHOSPHODIESTERASE ELAC PROTEIN 1"/>
    <property type="match status" value="1"/>
</dbReference>
<accession>A0A976RRR9</accession>
<dbReference type="InterPro" id="IPR001279">
    <property type="entry name" value="Metallo-B-lactamas"/>
</dbReference>
<gene>
    <name evidence="3" type="ORF">MOO44_05875</name>
</gene>
<dbReference type="SUPFAM" id="SSF56281">
    <property type="entry name" value="Metallo-hydrolase/oxidoreductase"/>
    <property type="match status" value="1"/>
</dbReference>
<dbReference type="EMBL" id="CP093361">
    <property type="protein sequence ID" value="UQS86421.1"/>
    <property type="molecule type" value="Genomic_DNA"/>
</dbReference>
<reference evidence="3" key="1">
    <citation type="journal article" date="2022" name="Int. J. Syst. Evol. Microbiol.">
        <title>Apilactobacillus apisilvae sp. nov., Nicolia spurrieriana gen. nov. sp. nov., Bombilactobacillus folatiphilus sp. nov. and Bombilactobacillus thymidiniphilus sp. nov., four new lactic acid bacterial isolates from stingless bees Tetragonula carbonaria and Austroplebeia australis.</title>
        <authorList>
            <person name="Oliphant S.A."/>
            <person name="Watson-Haigh N.S."/>
            <person name="Sumby K.M."/>
            <person name="Gardner J."/>
            <person name="Groom S."/>
            <person name="Jiranek V."/>
        </authorList>
    </citation>
    <scope>NUCLEOTIDE SEQUENCE</scope>
    <source>
        <strain evidence="3">SGEP1_A5</strain>
    </source>
</reference>
<organism evidence="3 4">
    <name type="scientific">Nicoliella spurrieriana</name>
    <dbReference type="NCBI Taxonomy" id="2925830"/>
    <lineage>
        <taxon>Bacteria</taxon>
        <taxon>Bacillati</taxon>
        <taxon>Bacillota</taxon>
        <taxon>Bacilli</taxon>
        <taxon>Lactobacillales</taxon>
        <taxon>Lactobacillaceae</taxon>
        <taxon>Nicoliella</taxon>
    </lineage>
</organism>
<sequence length="245" mass="27096">MKIKILGFYGGYPTNGIGTSSYLIQSGDYNLLLDCGSNALNELQSTINPLDLNAVILSHYHHDHTADVGVLQYYWQLHLNGRREPILPIYGNTEDPINFATLNWDNATVAKGYNDLVPLHLGPFTISFLKTHHPVPAFAMRITDESGKTMVFTADTSYFDGLIKFSHDADLLITDTNFFADKKGLKWHMTSEESGKLAKNANAKRLVLSHLPGSGNLNQLVAEAKLQAGADCEVEHAIQNQLIIL</sequence>
<dbReference type="Proteomes" id="UP000831181">
    <property type="component" value="Chromosome"/>
</dbReference>
<proteinExistence type="predicted"/>
<dbReference type="Pfam" id="PF12706">
    <property type="entry name" value="Lactamase_B_2"/>
    <property type="match status" value="1"/>
</dbReference>
<dbReference type="PANTHER" id="PTHR46018:SF4">
    <property type="entry name" value="METALLO-HYDROLASE YHFI-RELATED"/>
    <property type="match status" value="1"/>
</dbReference>
<dbReference type="InterPro" id="IPR036866">
    <property type="entry name" value="RibonucZ/Hydroxyglut_hydro"/>
</dbReference>
<evidence type="ECO:0000259" key="2">
    <source>
        <dbReference type="SMART" id="SM00849"/>
    </source>
</evidence>
<evidence type="ECO:0000313" key="4">
    <source>
        <dbReference type="Proteomes" id="UP000831181"/>
    </source>
</evidence>
<dbReference type="Gene3D" id="3.60.15.10">
    <property type="entry name" value="Ribonuclease Z/Hydroxyacylglutathione hydrolase-like"/>
    <property type="match status" value="1"/>
</dbReference>
<dbReference type="SMART" id="SM00849">
    <property type="entry name" value="Lactamase_B"/>
    <property type="match status" value="1"/>
</dbReference>
<name>A0A976RRR9_9LACO</name>
<dbReference type="GO" id="GO:0042781">
    <property type="term" value="F:3'-tRNA processing endoribonuclease activity"/>
    <property type="evidence" value="ECO:0007669"/>
    <property type="project" value="TreeGrafter"/>
</dbReference>
<protein>
    <submittedName>
        <fullName evidence="3">MBL fold metallo-hydrolase</fullName>
    </submittedName>
</protein>
<dbReference type="RefSeq" id="WP_260116223.1">
    <property type="nucleotide sequence ID" value="NZ_CP093361.1"/>
</dbReference>